<feature type="region of interest" description="Disordered" evidence="1">
    <location>
        <begin position="1"/>
        <end position="272"/>
    </location>
</feature>
<organism evidence="2 3">
    <name type="scientific">Cerrena zonata</name>
    <dbReference type="NCBI Taxonomy" id="2478898"/>
    <lineage>
        <taxon>Eukaryota</taxon>
        <taxon>Fungi</taxon>
        <taxon>Dikarya</taxon>
        <taxon>Basidiomycota</taxon>
        <taxon>Agaricomycotina</taxon>
        <taxon>Agaricomycetes</taxon>
        <taxon>Polyporales</taxon>
        <taxon>Cerrenaceae</taxon>
        <taxon>Cerrena</taxon>
    </lineage>
</organism>
<feature type="compositionally biased region" description="Gly residues" evidence="1">
    <location>
        <begin position="804"/>
        <end position="813"/>
    </location>
</feature>
<feature type="region of interest" description="Disordered" evidence="1">
    <location>
        <begin position="305"/>
        <end position="328"/>
    </location>
</feature>
<feature type="compositionally biased region" description="Polar residues" evidence="1">
    <location>
        <begin position="56"/>
        <end position="65"/>
    </location>
</feature>
<feature type="compositionally biased region" description="Polar residues" evidence="1">
    <location>
        <begin position="38"/>
        <end position="49"/>
    </location>
</feature>
<evidence type="ECO:0000313" key="3">
    <source>
        <dbReference type="Proteomes" id="UP001385951"/>
    </source>
</evidence>
<feature type="compositionally biased region" description="Polar residues" evidence="1">
    <location>
        <begin position="182"/>
        <end position="195"/>
    </location>
</feature>
<dbReference type="EMBL" id="JASBNA010000099">
    <property type="protein sequence ID" value="KAK7676952.1"/>
    <property type="molecule type" value="Genomic_DNA"/>
</dbReference>
<evidence type="ECO:0000256" key="1">
    <source>
        <dbReference type="SAM" id="MobiDB-lite"/>
    </source>
</evidence>
<protein>
    <submittedName>
        <fullName evidence="2">Uncharacterized protein</fullName>
    </submittedName>
</protein>
<feature type="compositionally biased region" description="Acidic residues" evidence="1">
    <location>
        <begin position="120"/>
        <end position="129"/>
    </location>
</feature>
<name>A0AAW0FCY7_9APHY</name>
<keyword evidence="3" id="KW-1185">Reference proteome</keyword>
<gene>
    <name evidence="2" type="ORF">QCA50_020070</name>
</gene>
<evidence type="ECO:0000313" key="2">
    <source>
        <dbReference type="EMBL" id="KAK7676952.1"/>
    </source>
</evidence>
<dbReference type="AlphaFoldDB" id="A0AAW0FCY7"/>
<feature type="compositionally biased region" description="Gly residues" evidence="1">
    <location>
        <begin position="786"/>
        <end position="796"/>
    </location>
</feature>
<dbReference type="Proteomes" id="UP001385951">
    <property type="component" value="Unassembled WGS sequence"/>
</dbReference>
<sequence length="813" mass="89648">MPAGAKNRTKKGKEKAQRQRLQETTPPAYRKTKPAPPTQNLSMQTSQNLFDKLSIHGSSRETSVAGTPGRPQTLDSLIIPDHVFGDRDEEMDSPSGSPVENQDPRRVLVPATPEPGIADADGDEDEESQDWQHTPTSHASRYLRLPGENAPPGSNAPTRDGTPFLPQPPETSQKQAPDWNPRTPTRGTKSPNPFSLETLFPSRLPRQPDLPSPFLTPRASESETTRPPQPGLTPLPLLQPSQTRNAEAGPSNSGSVNPNDEPPAVAGVKRKLTVEEHARRLAGIEGGLGERMAEARQILKGKARELPHGQTARPLGVASAPRLDPNANWLGGKDFYLRDPTKNFRSNNTSPYAGEPLTRELLQELDRLDRLDKAAQRSPPSKRARTDGPSTPTPNQRLIAPLSQLRLAQANLRQQAQTPGGVAGSFPKLPAGNKPAVLKRITDSHYERLAALQANNDNVTGDPRLHLAPPPPGKSFPTSEGNGPYSRWENIEDGVKFDWKTYLTKKALLQVYNMSPHPSHPKHDAVMDQLPRLICDMFETEGINLTYPVQNTVYDVEPKSFLLWGMSEDILNTLLTYRVFSTPLYQFFVYPLEPEFPEFLCTLEHFIPSLLRNKGAKEFILNIIQSTLREEEWYDRITDIAADIMKDKALDPEVDLDEEPIVTADTLIDSLWVKIRPEFIKENISKPVVNVYSPPPTRRPVLWSSWKGIFHEAQFKSNIAGTGKYERTRYCKGCHGVDHSTGLCPFPDVAGWHKMDPPRTDNGADQQNGNNSNNGNNGQSQRGRGGKGGGGGGRGSGKGKGRGGGRGYGQNSR</sequence>
<feature type="region of interest" description="Disordered" evidence="1">
    <location>
        <begin position="457"/>
        <end position="485"/>
    </location>
</feature>
<feature type="region of interest" description="Disordered" evidence="1">
    <location>
        <begin position="372"/>
        <end position="397"/>
    </location>
</feature>
<comment type="caution">
    <text evidence="2">The sequence shown here is derived from an EMBL/GenBank/DDBJ whole genome shotgun (WGS) entry which is preliminary data.</text>
</comment>
<feature type="region of interest" description="Disordered" evidence="1">
    <location>
        <begin position="754"/>
        <end position="813"/>
    </location>
</feature>
<proteinExistence type="predicted"/>
<reference evidence="2 3" key="1">
    <citation type="submission" date="2022-09" db="EMBL/GenBank/DDBJ databases">
        <authorList>
            <person name="Palmer J.M."/>
        </authorList>
    </citation>
    <scope>NUCLEOTIDE SEQUENCE [LARGE SCALE GENOMIC DNA]</scope>
    <source>
        <strain evidence="2 3">DSM 7382</strain>
    </source>
</reference>
<feature type="compositionally biased region" description="Low complexity" evidence="1">
    <location>
        <begin position="766"/>
        <end position="782"/>
    </location>
</feature>
<accession>A0AAW0FCY7</accession>
<feature type="compositionally biased region" description="Low complexity" evidence="1">
    <location>
        <begin position="234"/>
        <end position="243"/>
    </location>
</feature>